<accession>A0A1Z5JUB7</accession>
<organism evidence="1 2">
    <name type="scientific">Fistulifera solaris</name>
    <name type="common">Oleaginous diatom</name>
    <dbReference type="NCBI Taxonomy" id="1519565"/>
    <lineage>
        <taxon>Eukaryota</taxon>
        <taxon>Sar</taxon>
        <taxon>Stramenopiles</taxon>
        <taxon>Ochrophyta</taxon>
        <taxon>Bacillariophyta</taxon>
        <taxon>Bacillariophyceae</taxon>
        <taxon>Bacillariophycidae</taxon>
        <taxon>Naviculales</taxon>
        <taxon>Naviculaceae</taxon>
        <taxon>Fistulifera</taxon>
    </lineage>
</organism>
<name>A0A1Z5JUB7_FISSO</name>
<proteinExistence type="predicted"/>
<evidence type="ECO:0000313" key="1">
    <source>
        <dbReference type="EMBL" id="GAX17368.1"/>
    </source>
</evidence>
<dbReference type="Proteomes" id="UP000198406">
    <property type="component" value="Unassembled WGS sequence"/>
</dbReference>
<protein>
    <submittedName>
        <fullName evidence="1">Uncharacterized protein</fullName>
    </submittedName>
</protein>
<evidence type="ECO:0000313" key="2">
    <source>
        <dbReference type="Proteomes" id="UP000198406"/>
    </source>
</evidence>
<sequence length="416" mass="46217">MGSSQSTQRDPVILREKEIERNRVLIPPVFGLPNVQLPLSSSVRGRLPRGHPSMIEILRQTDTSVRILQDYMKTGVWIEANSPSGSLVHASVQPEKGTASGNIDVAFPIKGDHSVEISGGTDHAPTMKCNFNWKNMIWLVAQTDVEGNSWCGVNAARRFNFFEAENKDHELHVQVGSWVTGAPTKTSTTTRIVPKSANGYAVLDYLGATAAIEGIFPLQADTNQDKWYCDYGNARTRSYLSINLSDQTNDATPPLQLTLERSESATGQGMAESSIGLSQVFSLDRPHVNPIEHRAPKVRNTLGWAMRMERDSHANARVSLGLAWQVNRAVAVKAVVQPDNLTTALLLKRWEQPRILCSLLHRVHWKDDKKGYFGIGLEVETTPNRTSKAFYYPDKLNVFPVPSQQDVPETKATLDH</sequence>
<dbReference type="AlphaFoldDB" id="A0A1Z5JUB7"/>
<gene>
    <name evidence="1" type="ORF">FisN_41Hh007</name>
</gene>
<dbReference type="OrthoDB" id="49096at2759"/>
<dbReference type="EMBL" id="BDSP01000115">
    <property type="protein sequence ID" value="GAX17368.1"/>
    <property type="molecule type" value="Genomic_DNA"/>
</dbReference>
<dbReference type="InParanoid" id="A0A1Z5JUB7"/>
<comment type="caution">
    <text evidence="1">The sequence shown here is derived from an EMBL/GenBank/DDBJ whole genome shotgun (WGS) entry which is preliminary data.</text>
</comment>
<keyword evidence="2" id="KW-1185">Reference proteome</keyword>
<reference evidence="1 2" key="1">
    <citation type="journal article" date="2015" name="Plant Cell">
        <title>Oil accumulation by the oleaginous diatom Fistulifera solaris as revealed by the genome and transcriptome.</title>
        <authorList>
            <person name="Tanaka T."/>
            <person name="Maeda Y."/>
            <person name="Veluchamy A."/>
            <person name="Tanaka M."/>
            <person name="Abida H."/>
            <person name="Marechal E."/>
            <person name="Bowler C."/>
            <person name="Muto M."/>
            <person name="Sunaga Y."/>
            <person name="Tanaka M."/>
            <person name="Yoshino T."/>
            <person name="Taniguchi T."/>
            <person name="Fukuda Y."/>
            <person name="Nemoto M."/>
            <person name="Matsumoto M."/>
            <person name="Wong P.S."/>
            <person name="Aburatani S."/>
            <person name="Fujibuchi W."/>
        </authorList>
    </citation>
    <scope>NUCLEOTIDE SEQUENCE [LARGE SCALE GENOMIC DNA]</scope>
    <source>
        <strain evidence="1 2">JPCC DA0580</strain>
    </source>
</reference>